<feature type="domain" description="Bacterial bifunctional deaminase-reductase C-terminal" evidence="2">
    <location>
        <begin position="3"/>
        <end position="186"/>
    </location>
</feature>
<protein>
    <submittedName>
        <fullName evidence="3">Dihydrofolate reductase family protein</fullName>
    </submittedName>
</protein>
<feature type="region of interest" description="Disordered" evidence="1">
    <location>
        <begin position="13"/>
        <end position="35"/>
    </location>
</feature>
<dbReference type="GO" id="GO:0008703">
    <property type="term" value="F:5-amino-6-(5-phosphoribosylamino)uracil reductase activity"/>
    <property type="evidence" value="ECO:0007669"/>
    <property type="project" value="InterPro"/>
</dbReference>
<dbReference type="Pfam" id="PF01872">
    <property type="entry name" value="RibD_C"/>
    <property type="match status" value="1"/>
</dbReference>
<dbReference type="AlphaFoldDB" id="A0A5N0VAF1"/>
<evidence type="ECO:0000259" key="2">
    <source>
        <dbReference type="Pfam" id="PF01872"/>
    </source>
</evidence>
<dbReference type="InterPro" id="IPR050765">
    <property type="entry name" value="Riboflavin_Biosynth_HTPR"/>
</dbReference>
<dbReference type="RefSeq" id="WP_144747856.1">
    <property type="nucleotide sequence ID" value="NZ_VMNW02000012.1"/>
</dbReference>
<evidence type="ECO:0000256" key="1">
    <source>
        <dbReference type="SAM" id="MobiDB-lite"/>
    </source>
</evidence>
<proteinExistence type="predicted"/>
<reference evidence="3" key="1">
    <citation type="submission" date="2019-09" db="EMBL/GenBank/DDBJ databases">
        <authorList>
            <person name="Teo W.F.A."/>
            <person name="Duangmal K."/>
        </authorList>
    </citation>
    <scope>NUCLEOTIDE SEQUENCE [LARGE SCALE GENOMIC DNA]</scope>
    <source>
        <strain evidence="3">K81G1</strain>
    </source>
</reference>
<dbReference type="EMBL" id="VMNW02000012">
    <property type="protein sequence ID" value="KAA9162564.1"/>
    <property type="molecule type" value="Genomic_DNA"/>
</dbReference>
<dbReference type="PANTHER" id="PTHR38011">
    <property type="entry name" value="DIHYDROFOLATE REDUCTASE FAMILY PROTEIN (AFU_ORTHOLOGUE AFUA_8G06820)"/>
    <property type="match status" value="1"/>
</dbReference>
<dbReference type="SUPFAM" id="SSF53597">
    <property type="entry name" value="Dihydrofolate reductase-like"/>
    <property type="match status" value="1"/>
</dbReference>
<evidence type="ECO:0000313" key="3">
    <source>
        <dbReference type="EMBL" id="KAA9162564.1"/>
    </source>
</evidence>
<comment type="caution">
    <text evidence="3">The sequence shown here is derived from an EMBL/GenBank/DDBJ whole genome shotgun (WGS) entry which is preliminary data.</text>
</comment>
<name>A0A5N0VAF1_9PSEU</name>
<dbReference type="Proteomes" id="UP000319769">
    <property type="component" value="Unassembled WGS sequence"/>
</dbReference>
<accession>A0A5N0VAF1</accession>
<keyword evidence="4" id="KW-1185">Reference proteome</keyword>
<dbReference type="InterPro" id="IPR002734">
    <property type="entry name" value="RibDG_C"/>
</dbReference>
<evidence type="ECO:0000313" key="4">
    <source>
        <dbReference type="Proteomes" id="UP000319769"/>
    </source>
</evidence>
<dbReference type="OrthoDB" id="7342392at2"/>
<dbReference type="GO" id="GO:0009231">
    <property type="term" value="P:riboflavin biosynthetic process"/>
    <property type="evidence" value="ECO:0007669"/>
    <property type="project" value="InterPro"/>
</dbReference>
<dbReference type="InterPro" id="IPR024072">
    <property type="entry name" value="DHFR-like_dom_sf"/>
</dbReference>
<gene>
    <name evidence="3" type="ORF">FPZ12_010890</name>
</gene>
<organism evidence="3 4">
    <name type="scientific">Amycolatopsis acidicola</name>
    <dbReference type="NCBI Taxonomy" id="2596893"/>
    <lineage>
        <taxon>Bacteria</taxon>
        <taxon>Bacillati</taxon>
        <taxon>Actinomycetota</taxon>
        <taxon>Actinomycetes</taxon>
        <taxon>Pseudonocardiales</taxon>
        <taxon>Pseudonocardiaceae</taxon>
        <taxon>Amycolatopsis</taxon>
    </lineage>
</organism>
<sequence>MGKLIVTEFTTLDGVAQSPGGPDEDRDGGFGHGGWHAPFLDPDAGKAGFEAARSMDALLLGRHTYDVFAGFWPNGPEELPFTALLNSVPKYVASRTLTEPLSWQGSTVLAQPVEESVAAVKEHHEEVHVIGSLGLVQSLLRAGLVDRLDLWVDPVVLGSGKKLFGDGVPPAALRLIESVSYANGMLHLVYDTAGEPSYGAIS</sequence>
<dbReference type="PANTHER" id="PTHR38011:SF2">
    <property type="entry name" value="BIFUNCTIONAL DEAMINASE-REDUCTASE DOMAIN PROTEIN"/>
    <property type="match status" value="1"/>
</dbReference>
<dbReference type="Gene3D" id="3.40.430.10">
    <property type="entry name" value="Dihydrofolate Reductase, subunit A"/>
    <property type="match status" value="1"/>
</dbReference>